<evidence type="ECO:0000256" key="3">
    <source>
        <dbReference type="ARBA" id="ARBA00022630"/>
    </source>
</evidence>
<evidence type="ECO:0000256" key="5">
    <source>
        <dbReference type="ARBA" id="ARBA00022946"/>
    </source>
</evidence>
<evidence type="ECO:0000256" key="9">
    <source>
        <dbReference type="SAM" id="Phobius"/>
    </source>
</evidence>
<dbReference type="Pfam" id="PF22366">
    <property type="entry name" value="NDH2_C"/>
    <property type="match status" value="1"/>
</dbReference>
<keyword evidence="6 12" id="KW-0560">Oxidoreductase</keyword>
<gene>
    <name evidence="12" type="ORF">ACFSKL_16945</name>
</gene>
<comment type="caution">
    <text evidence="12">The sequence shown here is derived from an EMBL/GenBank/DDBJ whole genome shotgun (WGS) entry which is preliminary data.</text>
</comment>
<comment type="similarity">
    <text evidence="1">Belongs to the NADH dehydrogenase family.</text>
</comment>
<dbReference type="InterPro" id="IPR036188">
    <property type="entry name" value="FAD/NAD-bd_sf"/>
</dbReference>
<sequence length="442" mass="49975">MNFYKQNPIPNLPETKSKRVVIIGAGFAGLKLARKLKGRPYQVLLLDKNNYHQFQPLFYQVATSGLEPSAISFPLRKVFHDSKNIIFRMAEAEMIDQQANRLYTSVGYIDYDYLVLAMGADTNYFGLKSIEKYSTPMKTVSEALFIRNKIISNYETAINIGEEEKRKSIMNVVIVGGGPTGVELAGAVAELRNNVFPKDYPELNFKNMKVVLIEAGQSLLSSMSEQAKTKAKSYLEDLGVEVMVDTQVLDYDGNNVMLKEKESIETKTLLWAAGIKPNSIKGIREEQSIPNGRLIVDEFNQLEGSENIYALGDISISITEQYPRGHAQVAQVALQQADNLGNNLLAEFKGNPWKKFKYKDLGSMATIGRKLAVVDLPFIKFQGLLAWMTWLFVHLMAILGVKNKLFIFFDWAWNYLAFDPSLRLLIRPKQVKTQEDKELVED</sequence>
<dbReference type="EC" id="1.6.5.9" evidence="2"/>
<dbReference type="Proteomes" id="UP001597361">
    <property type="component" value="Unassembled WGS sequence"/>
</dbReference>
<keyword evidence="7" id="KW-0520">NAD</keyword>
<keyword evidence="13" id="KW-1185">Reference proteome</keyword>
<keyword evidence="9" id="KW-0812">Transmembrane</keyword>
<evidence type="ECO:0000256" key="4">
    <source>
        <dbReference type="ARBA" id="ARBA00022827"/>
    </source>
</evidence>
<evidence type="ECO:0000313" key="12">
    <source>
        <dbReference type="EMBL" id="MFD2036496.1"/>
    </source>
</evidence>
<evidence type="ECO:0000259" key="10">
    <source>
        <dbReference type="Pfam" id="PF07992"/>
    </source>
</evidence>
<name>A0ABW4VRW3_9BACT</name>
<reference evidence="13" key="1">
    <citation type="journal article" date="2019" name="Int. J. Syst. Evol. Microbiol.">
        <title>The Global Catalogue of Microorganisms (GCM) 10K type strain sequencing project: providing services to taxonomists for standard genome sequencing and annotation.</title>
        <authorList>
            <consortium name="The Broad Institute Genomics Platform"/>
            <consortium name="The Broad Institute Genome Sequencing Center for Infectious Disease"/>
            <person name="Wu L."/>
            <person name="Ma J."/>
        </authorList>
    </citation>
    <scope>NUCLEOTIDE SEQUENCE [LARGE SCALE GENOMIC DNA]</scope>
    <source>
        <strain evidence="13">CGMCC 1.15180</strain>
    </source>
</reference>
<dbReference type="GO" id="GO:0016491">
    <property type="term" value="F:oxidoreductase activity"/>
    <property type="evidence" value="ECO:0007669"/>
    <property type="project" value="UniProtKB-KW"/>
</dbReference>
<keyword evidence="3" id="KW-0285">Flavoprotein</keyword>
<dbReference type="PRINTS" id="PR00411">
    <property type="entry name" value="PNDRDTASEI"/>
</dbReference>
<evidence type="ECO:0000259" key="11">
    <source>
        <dbReference type="Pfam" id="PF22366"/>
    </source>
</evidence>
<accession>A0ABW4VRW3</accession>
<feature type="transmembrane region" description="Helical" evidence="9">
    <location>
        <begin position="384"/>
        <end position="401"/>
    </location>
</feature>
<dbReference type="PANTHER" id="PTHR43706">
    <property type="entry name" value="NADH DEHYDROGENASE"/>
    <property type="match status" value="1"/>
</dbReference>
<dbReference type="Pfam" id="PF07992">
    <property type="entry name" value="Pyr_redox_2"/>
    <property type="match status" value="1"/>
</dbReference>
<dbReference type="Gene3D" id="3.50.50.100">
    <property type="match status" value="1"/>
</dbReference>
<evidence type="ECO:0000256" key="7">
    <source>
        <dbReference type="ARBA" id="ARBA00023027"/>
    </source>
</evidence>
<keyword evidence="4" id="KW-0274">FAD</keyword>
<evidence type="ECO:0000256" key="2">
    <source>
        <dbReference type="ARBA" id="ARBA00012637"/>
    </source>
</evidence>
<dbReference type="EMBL" id="JBHUHR010000043">
    <property type="protein sequence ID" value="MFD2036496.1"/>
    <property type="molecule type" value="Genomic_DNA"/>
</dbReference>
<dbReference type="InterPro" id="IPR054585">
    <property type="entry name" value="NDH2-like_C"/>
</dbReference>
<keyword evidence="9" id="KW-0472">Membrane</keyword>
<organism evidence="12 13">
    <name type="scientific">Belliella marina</name>
    <dbReference type="NCBI Taxonomy" id="1644146"/>
    <lineage>
        <taxon>Bacteria</taxon>
        <taxon>Pseudomonadati</taxon>
        <taxon>Bacteroidota</taxon>
        <taxon>Cytophagia</taxon>
        <taxon>Cytophagales</taxon>
        <taxon>Cyclobacteriaceae</taxon>
        <taxon>Belliella</taxon>
    </lineage>
</organism>
<dbReference type="PRINTS" id="PR00368">
    <property type="entry name" value="FADPNR"/>
</dbReference>
<keyword evidence="9" id="KW-1133">Transmembrane helix</keyword>
<dbReference type="PANTHER" id="PTHR43706:SF47">
    <property type="entry name" value="EXTERNAL NADH-UBIQUINONE OXIDOREDUCTASE 1, MITOCHONDRIAL-RELATED"/>
    <property type="match status" value="1"/>
</dbReference>
<dbReference type="SUPFAM" id="SSF51905">
    <property type="entry name" value="FAD/NAD(P)-binding domain"/>
    <property type="match status" value="2"/>
</dbReference>
<evidence type="ECO:0000256" key="6">
    <source>
        <dbReference type="ARBA" id="ARBA00023002"/>
    </source>
</evidence>
<evidence type="ECO:0000313" key="13">
    <source>
        <dbReference type="Proteomes" id="UP001597361"/>
    </source>
</evidence>
<comment type="catalytic activity">
    <reaction evidence="8">
        <text>a quinone + NADH + H(+) = a quinol + NAD(+)</text>
        <dbReference type="Rhea" id="RHEA:46160"/>
        <dbReference type="ChEBI" id="CHEBI:15378"/>
        <dbReference type="ChEBI" id="CHEBI:24646"/>
        <dbReference type="ChEBI" id="CHEBI:57540"/>
        <dbReference type="ChEBI" id="CHEBI:57945"/>
        <dbReference type="ChEBI" id="CHEBI:132124"/>
        <dbReference type="EC" id="1.6.5.9"/>
    </reaction>
</comment>
<feature type="domain" description="FAD/NAD(P)-binding" evidence="10">
    <location>
        <begin position="19"/>
        <end position="337"/>
    </location>
</feature>
<evidence type="ECO:0000256" key="1">
    <source>
        <dbReference type="ARBA" id="ARBA00005272"/>
    </source>
</evidence>
<dbReference type="RefSeq" id="WP_376887552.1">
    <property type="nucleotide sequence ID" value="NZ_JBHUHR010000043.1"/>
</dbReference>
<dbReference type="InterPro" id="IPR023753">
    <property type="entry name" value="FAD/NAD-binding_dom"/>
</dbReference>
<keyword evidence="5" id="KW-0809">Transit peptide</keyword>
<evidence type="ECO:0000256" key="8">
    <source>
        <dbReference type="ARBA" id="ARBA00047599"/>
    </source>
</evidence>
<protein>
    <recommendedName>
        <fullName evidence="2">NADH:ubiquinone reductase (non-electrogenic)</fullName>
        <ecNumber evidence="2">1.6.5.9</ecNumber>
    </recommendedName>
</protein>
<proteinExistence type="inferred from homology"/>
<feature type="domain" description="External alternative NADH-ubiquinone oxidoreductase-like C-terminal" evidence="11">
    <location>
        <begin position="361"/>
        <end position="416"/>
    </location>
</feature>
<dbReference type="InterPro" id="IPR045024">
    <property type="entry name" value="NDH-2"/>
</dbReference>